<keyword evidence="3" id="KW-0233">DNA recombination</keyword>
<dbReference type="PANTHER" id="PTHR30349">
    <property type="entry name" value="PHAGE INTEGRASE-RELATED"/>
    <property type="match status" value="1"/>
</dbReference>
<dbReference type="InterPro" id="IPR013762">
    <property type="entry name" value="Integrase-like_cat_sf"/>
</dbReference>
<dbReference type="Pfam" id="PF00589">
    <property type="entry name" value="Phage_integrase"/>
    <property type="match status" value="1"/>
</dbReference>
<dbReference type="AlphaFoldDB" id="A0A226BX73"/>
<protein>
    <submittedName>
        <fullName evidence="5">Integrase</fullName>
    </submittedName>
</protein>
<dbReference type="Gene3D" id="1.10.443.10">
    <property type="entry name" value="Intergrase catalytic core"/>
    <property type="match status" value="1"/>
</dbReference>
<evidence type="ECO:0000313" key="5">
    <source>
        <dbReference type="EMBL" id="OWZ83382.1"/>
    </source>
</evidence>
<comment type="caution">
    <text evidence="5">The sequence shown here is derived from an EMBL/GenBank/DDBJ whole genome shotgun (WGS) entry which is preliminary data.</text>
</comment>
<gene>
    <name evidence="5" type="ORF">CDO51_08755</name>
</gene>
<dbReference type="GO" id="GO:0006310">
    <property type="term" value="P:DNA recombination"/>
    <property type="evidence" value="ECO:0007669"/>
    <property type="project" value="UniProtKB-KW"/>
</dbReference>
<evidence type="ECO:0000256" key="2">
    <source>
        <dbReference type="ARBA" id="ARBA00022908"/>
    </source>
</evidence>
<dbReference type="Proteomes" id="UP000214588">
    <property type="component" value="Unassembled WGS sequence"/>
</dbReference>
<proteinExistence type="predicted"/>
<evidence type="ECO:0000256" key="1">
    <source>
        <dbReference type="ARBA" id="ARBA00004496"/>
    </source>
</evidence>
<dbReference type="EMBL" id="NIQC01000019">
    <property type="protein sequence ID" value="OWZ83382.1"/>
    <property type="molecule type" value="Genomic_DNA"/>
</dbReference>
<dbReference type="PANTHER" id="PTHR30349:SF77">
    <property type="entry name" value="TYROSINE RECOMBINASE XERC"/>
    <property type="match status" value="1"/>
</dbReference>
<organism evidence="5 6">
    <name type="scientific">Natranaerobius trueperi</name>
    <dbReference type="NCBI Taxonomy" id="759412"/>
    <lineage>
        <taxon>Bacteria</taxon>
        <taxon>Bacillati</taxon>
        <taxon>Bacillota</taxon>
        <taxon>Clostridia</taxon>
        <taxon>Natranaerobiales</taxon>
        <taxon>Natranaerobiaceae</taxon>
        <taxon>Natranaerobius</taxon>
    </lineage>
</organism>
<dbReference type="GO" id="GO:0015074">
    <property type="term" value="P:DNA integration"/>
    <property type="evidence" value="ECO:0007669"/>
    <property type="project" value="UniProtKB-KW"/>
</dbReference>
<sequence length="214" mass="25504">MSSFFNHCREEGWLSPEKKLLKKIWNPRIPKKLPIYYDSTQLSRIRMKLDKIKPRDKAILELLLSCGWRRSELTNLNLEDINLDKKSAKIYKGKGNKPRTVYFSINCRIFLKQYLKERIAREGDDALFLNYRGERISSDGIYKILKSIEKKLDLNLLIRPHTCRHSFATEKLSRGLKLKLISYLLGHNDLNTTMIYIHILTEDMKYEYEKRIDY</sequence>
<keyword evidence="2" id="KW-0229">DNA integration</keyword>
<name>A0A226BX73_9FIRM</name>
<accession>A0A226BX73</accession>
<feature type="domain" description="Tyr recombinase" evidence="4">
    <location>
        <begin position="32"/>
        <end position="209"/>
    </location>
</feature>
<dbReference type="InterPro" id="IPR011010">
    <property type="entry name" value="DNA_brk_join_enz"/>
</dbReference>
<dbReference type="GO" id="GO:0003677">
    <property type="term" value="F:DNA binding"/>
    <property type="evidence" value="ECO:0007669"/>
    <property type="project" value="InterPro"/>
</dbReference>
<comment type="subcellular location">
    <subcellularLocation>
        <location evidence="1">Cytoplasm</location>
    </subcellularLocation>
</comment>
<dbReference type="GO" id="GO:0005737">
    <property type="term" value="C:cytoplasm"/>
    <property type="evidence" value="ECO:0007669"/>
    <property type="project" value="UniProtKB-SubCell"/>
</dbReference>
<reference evidence="5 6" key="1">
    <citation type="submission" date="2017-06" db="EMBL/GenBank/DDBJ databases">
        <title>Draft Genome Sequence of Natranaerobius trueperi halophilic, alkalithermophilic bacteria from soda lakes.</title>
        <authorList>
            <person name="Zhao B."/>
        </authorList>
    </citation>
    <scope>NUCLEOTIDE SEQUENCE [LARGE SCALE GENOMIC DNA]</scope>
    <source>
        <strain evidence="5 6">DSM 18760</strain>
    </source>
</reference>
<evidence type="ECO:0000259" key="4">
    <source>
        <dbReference type="PROSITE" id="PS51898"/>
    </source>
</evidence>
<dbReference type="InterPro" id="IPR002104">
    <property type="entry name" value="Integrase_catalytic"/>
</dbReference>
<dbReference type="SUPFAM" id="SSF56349">
    <property type="entry name" value="DNA breaking-rejoining enzymes"/>
    <property type="match status" value="1"/>
</dbReference>
<dbReference type="InterPro" id="IPR050090">
    <property type="entry name" value="Tyrosine_recombinase_XerCD"/>
</dbReference>
<evidence type="ECO:0000256" key="3">
    <source>
        <dbReference type="ARBA" id="ARBA00023172"/>
    </source>
</evidence>
<keyword evidence="6" id="KW-1185">Reference proteome</keyword>
<dbReference type="PROSITE" id="PS51898">
    <property type="entry name" value="TYR_RECOMBINASE"/>
    <property type="match status" value="1"/>
</dbReference>
<evidence type="ECO:0000313" key="6">
    <source>
        <dbReference type="Proteomes" id="UP000214588"/>
    </source>
</evidence>